<reference evidence="2 3" key="1">
    <citation type="journal article" date="2023" name="BMC Biol.">
        <title>The compact genome of the sponge Oopsacas minuta (Hexactinellida) is lacking key metazoan core genes.</title>
        <authorList>
            <person name="Santini S."/>
            <person name="Schenkelaars Q."/>
            <person name="Jourda C."/>
            <person name="Duchesne M."/>
            <person name="Belahbib H."/>
            <person name="Rocher C."/>
            <person name="Selva M."/>
            <person name="Riesgo A."/>
            <person name="Vervoort M."/>
            <person name="Leys S.P."/>
            <person name="Kodjabachian L."/>
            <person name="Le Bivic A."/>
            <person name="Borchiellini C."/>
            <person name="Claverie J.M."/>
            <person name="Renard E."/>
        </authorList>
    </citation>
    <scope>NUCLEOTIDE SEQUENCE [LARGE SCALE GENOMIC DNA]</scope>
    <source>
        <strain evidence="2">SPO-2</strain>
    </source>
</reference>
<dbReference type="Pfam" id="PF26100">
    <property type="entry name" value="RAG1_RNase_H"/>
    <property type="match status" value="1"/>
</dbReference>
<protein>
    <recommendedName>
        <fullName evidence="1">V(D)J recombination-activating protein 1 RNase H domain-containing protein</fullName>
    </recommendedName>
</protein>
<proteinExistence type="predicted"/>
<gene>
    <name evidence="2" type="ORF">LOD99_3146</name>
</gene>
<accession>A0AAV7JYV9</accession>
<evidence type="ECO:0000313" key="2">
    <source>
        <dbReference type="EMBL" id="KAI6653970.1"/>
    </source>
</evidence>
<dbReference type="EMBL" id="JAKMXF010000244">
    <property type="protein sequence ID" value="KAI6653970.1"/>
    <property type="molecule type" value="Genomic_DNA"/>
</dbReference>
<organism evidence="2 3">
    <name type="scientific">Oopsacas minuta</name>
    <dbReference type="NCBI Taxonomy" id="111878"/>
    <lineage>
        <taxon>Eukaryota</taxon>
        <taxon>Metazoa</taxon>
        <taxon>Porifera</taxon>
        <taxon>Hexactinellida</taxon>
        <taxon>Hexasterophora</taxon>
        <taxon>Lyssacinosida</taxon>
        <taxon>Leucopsacidae</taxon>
        <taxon>Oopsacas</taxon>
    </lineage>
</organism>
<evidence type="ECO:0000259" key="1">
    <source>
        <dbReference type="Pfam" id="PF26100"/>
    </source>
</evidence>
<dbReference type="InterPro" id="IPR058554">
    <property type="entry name" value="RAG1_RNase_H"/>
</dbReference>
<comment type="caution">
    <text evidence="2">The sequence shown here is derived from an EMBL/GenBank/DDBJ whole genome shotgun (WGS) entry which is preliminary data.</text>
</comment>
<keyword evidence="3" id="KW-1185">Reference proteome</keyword>
<dbReference type="AlphaFoldDB" id="A0AAV7JYV9"/>
<feature type="domain" description="V(D)J recombination-activating protein 1 RNase H" evidence="1">
    <location>
        <begin position="18"/>
        <end position="109"/>
    </location>
</feature>
<sequence length="279" mass="31270">MSTLPLPPAQDFPLQFQIADGLDGSGSHTVYNQSNTNTDTKSFILFCFRAVKIISNSGRELWKNNTPNSPFAQRPIFLLAAKENEANIKRFMDDLINTDTDLMRSEGFTLGPDQHITDAIQLFGELEDSHSFFSLPSNQRCNITHEPTSTINILPASPLHSYTGIFRWFNLLIYHLNCGKRTWSPTSLAIKISMIFVRNLIEEKTGMRIDQPNASGGTSSTGSVARRAFSCDSKYIECVLSVVETEHKETLSKLHTHLSAILRIINSDRIINTEVFGDL</sequence>
<evidence type="ECO:0000313" key="3">
    <source>
        <dbReference type="Proteomes" id="UP001165289"/>
    </source>
</evidence>
<dbReference type="Proteomes" id="UP001165289">
    <property type="component" value="Unassembled WGS sequence"/>
</dbReference>
<name>A0AAV7JYV9_9METZ</name>